<evidence type="ECO:0000313" key="3">
    <source>
        <dbReference type="Proteomes" id="UP000317243"/>
    </source>
</evidence>
<feature type="region of interest" description="Disordered" evidence="1">
    <location>
        <begin position="12"/>
        <end position="59"/>
    </location>
</feature>
<sequence length="119" mass="13489">MLPLEVCVVRGKSQSEKSFSFKSSNQIADSPSQQEQEETYNSLPRNHLRNTNHTPTRGPVRLATIGRIRRIPADLADQRLLSDFDFSPKQMLQSRFTVEATTLEEVNGLLEGRLSENQC</sequence>
<organism evidence="2 3">
    <name type="scientific">Thalassoglobus neptunius</name>
    <dbReference type="NCBI Taxonomy" id="1938619"/>
    <lineage>
        <taxon>Bacteria</taxon>
        <taxon>Pseudomonadati</taxon>
        <taxon>Planctomycetota</taxon>
        <taxon>Planctomycetia</taxon>
        <taxon>Planctomycetales</taxon>
        <taxon>Planctomycetaceae</taxon>
        <taxon>Thalassoglobus</taxon>
    </lineage>
</organism>
<reference evidence="2 3" key="1">
    <citation type="submission" date="2019-02" db="EMBL/GenBank/DDBJ databases">
        <title>Deep-cultivation of Planctomycetes and their phenomic and genomic characterization uncovers novel biology.</title>
        <authorList>
            <person name="Wiegand S."/>
            <person name="Jogler M."/>
            <person name="Boedeker C."/>
            <person name="Pinto D."/>
            <person name="Vollmers J."/>
            <person name="Rivas-Marin E."/>
            <person name="Kohn T."/>
            <person name="Peeters S.H."/>
            <person name="Heuer A."/>
            <person name="Rast P."/>
            <person name="Oberbeckmann S."/>
            <person name="Bunk B."/>
            <person name="Jeske O."/>
            <person name="Meyerdierks A."/>
            <person name="Storesund J.E."/>
            <person name="Kallscheuer N."/>
            <person name="Luecker S."/>
            <person name="Lage O.M."/>
            <person name="Pohl T."/>
            <person name="Merkel B.J."/>
            <person name="Hornburger P."/>
            <person name="Mueller R.-W."/>
            <person name="Bruemmer F."/>
            <person name="Labrenz M."/>
            <person name="Spormann A.M."/>
            <person name="Op Den Camp H."/>
            <person name="Overmann J."/>
            <person name="Amann R."/>
            <person name="Jetten M.S.M."/>
            <person name="Mascher T."/>
            <person name="Medema M.H."/>
            <person name="Devos D.P."/>
            <person name="Kaster A.-K."/>
            <person name="Ovreas L."/>
            <person name="Rohde M."/>
            <person name="Galperin M.Y."/>
            <person name="Jogler C."/>
        </authorList>
    </citation>
    <scope>NUCLEOTIDE SEQUENCE [LARGE SCALE GENOMIC DNA]</scope>
    <source>
        <strain evidence="2 3">KOR42</strain>
    </source>
</reference>
<protein>
    <submittedName>
        <fullName evidence="2">Uncharacterized protein</fullName>
    </submittedName>
</protein>
<keyword evidence="3" id="KW-1185">Reference proteome</keyword>
<dbReference type="AlphaFoldDB" id="A0A5C5X840"/>
<name>A0A5C5X840_9PLAN</name>
<comment type="caution">
    <text evidence="2">The sequence shown here is derived from an EMBL/GenBank/DDBJ whole genome shotgun (WGS) entry which is preliminary data.</text>
</comment>
<proteinExistence type="predicted"/>
<dbReference type="EMBL" id="SIHI01000001">
    <property type="protein sequence ID" value="TWT59044.1"/>
    <property type="molecule type" value="Genomic_DNA"/>
</dbReference>
<feature type="compositionally biased region" description="Polar residues" evidence="1">
    <location>
        <begin position="25"/>
        <end position="55"/>
    </location>
</feature>
<evidence type="ECO:0000313" key="2">
    <source>
        <dbReference type="EMBL" id="TWT59044.1"/>
    </source>
</evidence>
<evidence type="ECO:0000256" key="1">
    <source>
        <dbReference type="SAM" id="MobiDB-lite"/>
    </source>
</evidence>
<dbReference type="Proteomes" id="UP000317243">
    <property type="component" value="Unassembled WGS sequence"/>
</dbReference>
<gene>
    <name evidence="2" type="ORF">KOR42_24330</name>
</gene>
<accession>A0A5C5X840</accession>